<gene>
    <name evidence="2" type="ORF">BDQ12DRAFT_607081</name>
</gene>
<dbReference type="SUPFAM" id="SSF81383">
    <property type="entry name" value="F-box domain"/>
    <property type="match status" value="1"/>
</dbReference>
<proteinExistence type="predicted"/>
<dbReference type="Pfam" id="PF00646">
    <property type="entry name" value="F-box"/>
    <property type="match status" value="1"/>
</dbReference>
<dbReference type="Gene3D" id="3.80.10.10">
    <property type="entry name" value="Ribonuclease Inhibitor"/>
    <property type="match status" value="1"/>
</dbReference>
<accession>A0A5C3LYB8</accession>
<keyword evidence="3" id="KW-1185">Reference proteome</keyword>
<dbReference type="InterPro" id="IPR001810">
    <property type="entry name" value="F-box_dom"/>
</dbReference>
<sequence>MQRLVEGQISREALVKSTRRRSLKTFFHNSLSTRSSVYQPLSTKRALGWIPEDIILEIVDLLSPLDVQNLSVTSSHLRTLLLPTIYETVVLKSSRKCKMALNTLELRPEICRCIKKLAVRPNYYLSWPKADEYLDEAWLARKISGISQNLSSLHTFDWDGLELPQDYLWGTLQTHCPKLKNIFTNVGTQPFHSNSQLFAFKDLTSFSLVVRHGLNGNDFFFQEMEDLPDEFWTMIIKHCPDLEELAICSFSSAARLFNFKHITEGHWPKLHTLTIGSFGYQSDFSLGPPQIDIGLGRFLNEHQSLDYIRFLWNFKRWMSPELIPMHLPPSSLPVLTTFIGVYQQLIDLPHPESVTTLDLTCEPVYELRIPMLCAMLKTLVNLTSLDLWTHVLNPRRNHSALFYDILTSCPKLTDFHFMCTTAFTLTPMKNLIKQLHLLPELRNFSLTKGHDYIDEEMMDSALRILKYNPRLQQINIRWARERCPNHLKQEGTYDVLSTDEEGNAKVLMVTEKGIPLVGPAFERKLEYDLAPKNIFAKMSRMHDSLERRHRKLILRALRV</sequence>
<dbReference type="Proteomes" id="UP000308652">
    <property type="component" value="Unassembled WGS sequence"/>
</dbReference>
<name>A0A5C3LYB8_9AGAR</name>
<dbReference type="AlphaFoldDB" id="A0A5C3LYB8"/>
<dbReference type="SUPFAM" id="SSF52047">
    <property type="entry name" value="RNI-like"/>
    <property type="match status" value="1"/>
</dbReference>
<dbReference type="InterPro" id="IPR036047">
    <property type="entry name" value="F-box-like_dom_sf"/>
</dbReference>
<organism evidence="2 3">
    <name type="scientific">Crucibulum laeve</name>
    <dbReference type="NCBI Taxonomy" id="68775"/>
    <lineage>
        <taxon>Eukaryota</taxon>
        <taxon>Fungi</taxon>
        <taxon>Dikarya</taxon>
        <taxon>Basidiomycota</taxon>
        <taxon>Agaricomycotina</taxon>
        <taxon>Agaricomycetes</taxon>
        <taxon>Agaricomycetidae</taxon>
        <taxon>Agaricales</taxon>
        <taxon>Agaricineae</taxon>
        <taxon>Nidulariaceae</taxon>
        <taxon>Crucibulum</taxon>
    </lineage>
</organism>
<protein>
    <recommendedName>
        <fullName evidence="1">F-box domain-containing protein</fullName>
    </recommendedName>
</protein>
<dbReference type="EMBL" id="ML213606">
    <property type="protein sequence ID" value="TFK37842.1"/>
    <property type="molecule type" value="Genomic_DNA"/>
</dbReference>
<evidence type="ECO:0000259" key="1">
    <source>
        <dbReference type="PROSITE" id="PS50181"/>
    </source>
</evidence>
<dbReference type="PROSITE" id="PS50181">
    <property type="entry name" value="FBOX"/>
    <property type="match status" value="1"/>
</dbReference>
<feature type="domain" description="F-box" evidence="1">
    <location>
        <begin position="44"/>
        <end position="89"/>
    </location>
</feature>
<dbReference type="OrthoDB" id="3162794at2759"/>
<dbReference type="InterPro" id="IPR032675">
    <property type="entry name" value="LRR_dom_sf"/>
</dbReference>
<evidence type="ECO:0000313" key="2">
    <source>
        <dbReference type="EMBL" id="TFK37842.1"/>
    </source>
</evidence>
<evidence type="ECO:0000313" key="3">
    <source>
        <dbReference type="Proteomes" id="UP000308652"/>
    </source>
</evidence>
<reference evidence="2 3" key="1">
    <citation type="journal article" date="2019" name="Nat. Ecol. Evol.">
        <title>Megaphylogeny resolves global patterns of mushroom evolution.</title>
        <authorList>
            <person name="Varga T."/>
            <person name="Krizsan K."/>
            <person name="Foldi C."/>
            <person name="Dima B."/>
            <person name="Sanchez-Garcia M."/>
            <person name="Sanchez-Ramirez S."/>
            <person name="Szollosi G.J."/>
            <person name="Szarkandi J.G."/>
            <person name="Papp V."/>
            <person name="Albert L."/>
            <person name="Andreopoulos W."/>
            <person name="Angelini C."/>
            <person name="Antonin V."/>
            <person name="Barry K.W."/>
            <person name="Bougher N.L."/>
            <person name="Buchanan P."/>
            <person name="Buyck B."/>
            <person name="Bense V."/>
            <person name="Catcheside P."/>
            <person name="Chovatia M."/>
            <person name="Cooper J."/>
            <person name="Damon W."/>
            <person name="Desjardin D."/>
            <person name="Finy P."/>
            <person name="Geml J."/>
            <person name="Haridas S."/>
            <person name="Hughes K."/>
            <person name="Justo A."/>
            <person name="Karasinski D."/>
            <person name="Kautmanova I."/>
            <person name="Kiss B."/>
            <person name="Kocsube S."/>
            <person name="Kotiranta H."/>
            <person name="LaButti K.M."/>
            <person name="Lechner B.E."/>
            <person name="Liimatainen K."/>
            <person name="Lipzen A."/>
            <person name="Lukacs Z."/>
            <person name="Mihaltcheva S."/>
            <person name="Morgado L.N."/>
            <person name="Niskanen T."/>
            <person name="Noordeloos M.E."/>
            <person name="Ohm R.A."/>
            <person name="Ortiz-Santana B."/>
            <person name="Ovrebo C."/>
            <person name="Racz N."/>
            <person name="Riley R."/>
            <person name="Savchenko A."/>
            <person name="Shiryaev A."/>
            <person name="Soop K."/>
            <person name="Spirin V."/>
            <person name="Szebenyi C."/>
            <person name="Tomsovsky M."/>
            <person name="Tulloss R.E."/>
            <person name="Uehling J."/>
            <person name="Grigoriev I.V."/>
            <person name="Vagvolgyi C."/>
            <person name="Papp T."/>
            <person name="Martin F.M."/>
            <person name="Miettinen O."/>
            <person name="Hibbett D.S."/>
            <person name="Nagy L.G."/>
        </authorList>
    </citation>
    <scope>NUCLEOTIDE SEQUENCE [LARGE SCALE GENOMIC DNA]</scope>
    <source>
        <strain evidence="2 3">CBS 166.37</strain>
    </source>
</reference>